<feature type="transmembrane region" description="Helical" evidence="1">
    <location>
        <begin position="149"/>
        <end position="169"/>
    </location>
</feature>
<feature type="non-terminal residue" evidence="3">
    <location>
        <position position="195"/>
    </location>
</feature>
<dbReference type="EMBL" id="LAZR01023206">
    <property type="protein sequence ID" value="KKL79314.1"/>
    <property type="molecule type" value="Genomic_DNA"/>
</dbReference>
<evidence type="ECO:0000313" key="3">
    <source>
        <dbReference type="EMBL" id="KKL79314.1"/>
    </source>
</evidence>
<dbReference type="InterPro" id="IPR039447">
    <property type="entry name" value="UreH-like_TM_dom"/>
</dbReference>
<evidence type="ECO:0000259" key="2">
    <source>
        <dbReference type="Pfam" id="PF13386"/>
    </source>
</evidence>
<sequence>MNTAVSLLVITAASIGFFHTLLGPDHYVPFIMLSKSGKWSLFKTSWITFLCGVGHIGSSVALGLVGVSLGIAVSKLEAIERYRGGIAAWFLIAFGLVYLVWGLRKAYRNRPHEHTHEHNDETRHTHTHTHIKMHLHVHKKGKTKNVTPWVLFTFFVFGPCEPLIPILMYPAAKNNLFALVAVALIFGVVTVGTML</sequence>
<keyword evidence="1" id="KW-0472">Membrane</keyword>
<feature type="domain" description="Urease accessory protein UreH-like transmembrane" evidence="2">
    <location>
        <begin position="44"/>
        <end position="195"/>
    </location>
</feature>
<accession>A0A0F9EZ37</accession>
<reference evidence="3" key="1">
    <citation type="journal article" date="2015" name="Nature">
        <title>Complex archaea that bridge the gap between prokaryotes and eukaryotes.</title>
        <authorList>
            <person name="Spang A."/>
            <person name="Saw J.H."/>
            <person name="Jorgensen S.L."/>
            <person name="Zaremba-Niedzwiedzka K."/>
            <person name="Martijn J."/>
            <person name="Lind A.E."/>
            <person name="van Eijk R."/>
            <person name="Schleper C."/>
            <person name="Guy L."/>
            <person name="Ettema T.J."/>
        </authorList>
    </citation>
    <scope>NUCLEOTIDE SEQUENCE</scope>
</reference>
<name>A0A0F9EZ37_9ZZZZ</name>
<protein>
    <recommendedName>
        <fullName evidence="2">Urease accessory protein UreH-like transmembrane domain-containing protein</fullName>
    </recommendedName>
</protein>
<keyword evidence="1" id="KW-0812">Transmembrane</keyword>
<feature type="transmembrane region" description="Helical" evidence="1">
    <location>
        <begin position="46"/>
        <end position="73"/>
    </location>
</feature>
<keyword evidence="1" id="KW-1133">Transmembrane helix</keyword>
<organism evidence="3">
    <name type="scientific">marine sediment metagenome</name>
    <dbReference type="NCBI Taxonomy" id="412755"/>
    <lineage>
        <taxon>unclassified sequences</taxon>
        <taxon>metagenomes</taxon>
        <taxon>ecological metagenomes</taxon>
    </lineage>
</organism>
<evidence type="ECO:0000256" key="1">
    <source>
        <dbReference type="SAM" id="Phobius"/>
    </source>
</evidence>
<dbReference type="Pfam" id="PF13386">
    <property type="entry name" value="DsbD_2"/>
    <property type="match status" value="1"/>
</dbReference>
<gene>
    <name evidence="3" type="ORF">LCGC14_2016050</name>
</gene>
<feature type="transmembrane region" description="Helical" evidence="1">
    <location>
        <begin position="85"/>
        <end position="103"/>
    </location>
</feature>
<comment type="caution">
    <text evidence="3">The sequence shown here is derived from an EMBL/GenBank/DDBJ whole genome shotgun (WGS) entry which is preliminary data.</text>
</comment>
<feature type="transmembrane region" description="Helical" evidence="1">
    <location>
        <begin position="176"/>
        <end position="194"/>
    </location>
</feature>
<proteinExistence type="predicted"/>
<dbReference type="AlphaFoldDB" id="A0A0F9EZ37"/>